<dbReference type="EMBL" id="BSEC01000003">
    <property type="protein sequence ID" value="GLI95356.1"/>
    <property type="molecule type" value="Genomic_DNA"/>
</dbReference>
<comment type="caution">
    <text evidence="2">The sequence shown here is derived from an EMBL/GenBank/DDBJ whole genome shotgun (WGS) entry which is preliminary data.</text>
</comment>
<dbReference type="Pfam" id="PF00583">
    <property type="entry name" value="Acetyltransf_1"/>
    <property type="match status" value="1"/>
</dbReference>
<dbReference type="GO" id="GO:0016747">
    <property type="term" value="F:acyltransferase activity, transferring groups other than amino-acyl groups"/>
    <property type="evidence" value="ECO:0007669"/>
    <property type="project" value="InterPro"/>
</dbReference>
<dbReference type="PROSITE" id="PS51186">
    <property type="entry name" value="GNAT"/>
    <property type="match status" value="1"/>
</dbReference>
<dbReference type="InterPro" id="IPR016181">
    <property type="entry name" value="Acyl_CoA_acyltransferase"/>
</dbReference>
<dbReference type="Proteomes" id="UP001144323">
    <property type="component" value="Unassembled WGS sequence"/>
</dbReference>
<dbReference type="SUPFAM" id="SSF55729">
    <property type="entry name" value="Acyl-CoA N-acyltransferases (Nat)"/>
    <property type="match status" value="1"/>
</dbReference>
<evidence type="ECO:0000259" key="1">
    <source>
        <dbReference type="PROSITE" id="PS51186"/>
    </source>
</evidence>
<accession>A0A9W6GYN5</accession>
<dbReference type="CDD" id="cd04301">
    <property type="entry name" value="NAT_SF"/>
    <property type="match status" value="1"/>
</dbReference>
<dbReference type="AlphaFoldDB" id="A0A9W6GYN5"/>
<dbReference type="InterPro" id="IPR000182">
    <property type="entry name" value="GNAT_dom"/>
</dbReference>
<dbReference type="Gene3D" id="3.40.630.30">
    <property type="match status" value="1"/>
</dbReference>
<evidence type="ECO:0000313" key="3">
    <source>
        <dbReference type="Proteomes" id="UP001144323"/>
    </source>
</evidence>
<gene>
    <name evidence="2" type="ORF">LMG27198_43480</name>
</gene>
<feature type="domain" description="N-acetyltransferase" evidence="1">
    <location>
        <begin position="1"/>
        <end position="153"/>
    </location>
</feature>
<name>A0A9W6GYN5_9HYPH</name>
<protein>
    <submittedName>
        <fullName evidence="2">N-acetyltransferase</fullName>
    </submittedName>
</protein>
<proteinExistence type="predicted"/>
<evidence type="ECO:0000313" key="2">
    <source>
        <dbReference type="EMBL" id="GLI95356.1"/>
    </source>
</evidence>
<reference evidence="2" key="1">
    <citation type="journal article" date="2023" name="Int. J. Syst. Evol. Microbiol.">
        <title>Methylocystis iwaonis sp. nov., a type II methane-oxidizing bacterium from surface soil of a rice paddy field in Japan, and emended description of the genus Methylocystis (ex Whittenbury et al. 1970) Bowman et al. 1993.</title>
        <authorList>
            <person name="Kaise H."/>
            <person name="Sawadogo J.B."/>
            <person name="Alam M.S."/>
            <person name="Ueno C."/>
            <person name="Dianou D."/>
            <person name="Shinjo R."/>
            <person name="Asakawa S."/>
        </authorList>
    </citation>
    <scope>NUCLEOTIDE SEQUENCE</scope>
    <source>
        <strain evidence="2">LMG27198</strain>
    </source>
</reference>
<sequence length="164" mass="18210">MLWIYLHHVRRGVDALEAPLYQAPQKEDLKRRRKNMASHRLPHLVAELDGAVVGYAYAVPFRKRPAYRYVVKHSIYVDPNHLHIGVGRLLLPALIDACAAAGYRQLVGYIDASNEASLKLHEACGFAQAGYLSSVGLKYSRWTDSVIMQRSLGPGATTLPGTQS</sequence>
<dbReference type="PANTHER" id="PTHR43072:SF8">
    <property type="entry name" value="ACYLTRANSFERASE FABY-RELATED"/>
    <property type="match status" value="1"/>
</dbReference>
<keyword evidence="3" id="KW-1185">Reference proteome</keyword>
<dbReference type="PANTHER" id="PTHR43072">
    <property type="entry name" value="N-ACETYLTRANSFERASE"/>
    <property type="match status" value="1"/>
</dbReference>
<organism evidence="2 3">
    <name type="scientific">Methylocystis echinoides</name>
    <dbReference type="NCBI Taxonomy" id="29468"/>
    <lineage>
        <taxon>Bacteria</taxon>
        <taxon>Pseudomonadati</taxon>
        <taxon>Pseudomonadota</taxon>
        <taxon>Alphaproteobacteria</taxon>
        <taxon>Hyphomicrobiales</taxon>
        <taxon>Methylocystaceae</taxon>
        <taxon>Methylocystis</taxon>
    </lineage>
</organism>